<name>A0A8H6CBP3_9LECA</name>
<keyword evidence="4" id="KW-0496">Mitochondrion</keyword>
<dbReference type="InterPro" id="IPR013870">
    <property type="entry name" value="Ribosomal_mL54"/>
</dbReference>
<evidence type="ECO:0000256" key="6">
    <source>
        <dbReference type="ARBA" id="ARBA00033752"/>
    </source>
</evidence>
<dbReference type="RefSeq" id="XP_037149771.1">
    <property type="nucleotide sequence ID" value="XM_037294390.1"/>
</dbReference>
<evidence type="ECO:0000256" key="7">
    <source>
        <dbReference type="ARBA" id="ARBA00035179"/>
    </source>
</evidence>
<dbReference type="AlphaFoldDB" id="A0A8H6CBP3"/>
<evidence type="ECO:0000313" key="9">
    <source>
        <dbReference type="EMBL" id="KAF6220336.1"/>
    </source>
</evidence>
<organism evidence="9 10">
    <name type="scientific">Letharia lupina</name>
    <dbReference type="NCBI Taxonomy" id="560253"/>
    <lineage>
        <taxon>Eukaryota</taxon>
        <taxon>Fungi</taxon>
        <taxon>Dikarya</taxon>
        <taxon>Ascomycota</taxon>
        <taxon>Pezizomycotina</taxon>
        <taxon>Lecanoromycetes</taxon>
        <taxon>OSLEUM clade</taxon>
        <taxon>Lecanoromycetidae</taxon>
        <taxon>Lecanorales</taxon>
        <taxon>Lecanorineae</taxon>
        <taxon>Parmeliaceae</taxon>
        <taxon>Letharia</taxon>
    </lineage>
</organism>
<evidence type="ECO:0000313" key="10">
    <source>
        <dbReference type="Proteomes" id="UP000593566"/>
    </source>
</evidence>
<comment type="subcellular location">
    <subcellularLocation>
        <location evidence="1">Mitochondrion</location>
    </subcellularLocation>
</comment>
<gene>
    <name evidence="9" type="ORF">HO133_003468</name>
</gene>
<keyword evidence="3" id="KW-0689">Ribosomal protein</keyword>
<proteinExistence type="inferred from homology"/>
<dbReference type="GeneID" id="59331879"/>
<evidence type="ECO:0000256" key="3">
    <source>
        <dbReference type="ARBA" id="ARBA00022980"/>
    </source>
</evidence>
<evidence type="ECO:0000256" key="8">
    <source>
        <dbReference type="SAM" id="MobiDB-lite"/>
    </source>
</evidence>
<protein>
    <recommendedName>
        <fullName evidence="7">Large ribosomal subunit protein mL54</fullName>
    </recommendedName>
</protein>
<dbReference type="GO" id="GO:0003735">
    <property type="term" value="F:structural constituent of ribosome"/>
    <property type="evidence" value="ECO:0007669"/>
    <property type="project" value="TreeGrafter"/>
</dbReference>
<sequence length="239" mass="25778">MPAQKVLQPNLDIIFSPSPIYSLYTMICQRCARLLSPSFLRPATLRPLSTTSRSLRPESPPAATSTSAAQPFSTPFTPSPSKTPDIPSSPSTTPKAASKVPAHPPSSVAAGTPLRGLGYIKGQEGPVAKEDSEYPDWLWELLEAKKGDMTEEGVVGDAFAKSKKQRRLASKAARALKTGSHGTSHTVKVPLEEQSIDLPAGMGEAEGRKALEAREGLTSAMRTARRRKIKENNFLRGMR</sequence>
<dbReference type="EMBL" id="JACCJB010000017">
    <property type="protein sequence ID" value="KAF6220336.1"/>
    <property type="molecule type" value="Genomic_DNA"/>
</dbReference>
<evidence type="ECO:0000256" key="1">
    <source>
        <dbReference type="ARBA" id="ARBA00004173"/>
    </source>
</evidence>
<evidence type="ECO:0000256" key="4">
    <source>
        <dbReference type="ARBA" id="ARBA00023128"/>
    </source>
</evidence>
<comment type="similarity">
    <text evidence="6">Belongs to the mitochondrion-specific ribosomal protein mL54 family.</text>
</comment>
<keyword evidence="5" id="KW-0687">Ribonucleoprotein</keyword>
<dbReference type="GO" id="GO:0005762">
    <property type="term" value="C:mitochondrial large ribosomal subunit"/>
    <property type="evidence" value="ECO:0007669"/>
    <property type="project" value="TreeGrafter"/>
</dbReference>
<evidence type="ECO:0000256" key="2">
    <source>
        <dbReference type="ARBA" id="ARBA00022946"/>
    </source>
</evidence>
<comment type="caution">
    <text evidence="9">The sequence shown here is derived from an EMBL/GenBank/DDBJ whole genome shotgun (WGS) entry which is preliminary data.</text>
</comment>
<dbReference type="Pfam" id="PF08561">
    <property type="entry name" value="Ribosomal_L37"/>
    <property type="match status" value="1"/>
</dbReference>
<dbReference type="PANTHER" id="PTHR28595:SF1">
    <property type="entry name" value="LARGE RIBOSOMAL SUBUNIT PROTEIN ML54"/>
    <property type="match status" value="1"/>
</dbReference>
<dbReference type="PANTHER" id="PTHR28595">
    <property type="entry name" value="39S RIBOSOMAL PROTEIN L54, MITOCHONDRIAL"/>
    <property type="match status" value="1"/>
</dbReference>
<evidence type="ECO:0000256" key="5">
    <source>
        <dbReference type="ARBA" id="ARBA00023274"/>
    </source>
</evidence>
<dbReference type="Proteomes" id="UP000593566">
    <property type="component" value="Unassembled WGS sequence"/>
</dbReference>
<keyword evidence="10" id="KW-1185">Reference proteome</keyword>
<feature type="compositionally biased region" description="Low complexity" evidence="8">
    <location>
        <begin position="61"/>
        <end position="99"/>
    </location>
</feature>
<keyword evidence="2" id="KW-0809">Transit peptide</keyword>
<accession>A0A8H6CBP3</accession>
<reference evidence="9 10" key="1">
    <citation type="journal article" date="2020" name="Genomics">
        <title>Complete, high-quality genomes from long-read metagenomic sequencing of two wolf lichen thalli reveals enigmatic genome architecture.</title>
        <authorList>
            <person name="McKenzie S.K."/>
            <person name="Walston R.F."/>
            <person name="Allen J.L."/>
        </authorList>
    </citation>
    <scope>NUCLEOTIDE SEQUENCE [LARGE SCALE GENOMIC DNA]</scope>
    <source>
        <strain evidence="9">WasteWater1</strain>
    </source>
</reference>
<feature type="region of interest" description="Disordered" evidence="8">
    <location>
        <begin position="177"/>
        <end position="202"/>
    </location>
</feature>
<feature type="region of interest" description="Disordered" evidence="8">
    <location>
        <begin position="50"/>
        <end position="114"/>
    </location>
</feature>